<dbReference type="InterPro" id="IPR036188">
    <property type="entry name" value="FAD/NAD-bd_sf"/>
</dbReference>
<dbReference type="PANTHER" id="PTHR46028">
    <property type="entry name" value="KYNURENINE 3-MONOOXYGENASE"/>
    <property type="match status" value="1"/>
</dbReference>
<keyword evidence="3" id="KW-0274">FAD</keyword>
<evidence type="ECO:0000256" key="6">
    <source>
        <dbReference type="SAM" id="Phobius"/>
    </source>
</evidence>
<feature type="compositionally biased region" description="Basic residues" evidence="5">
    <location>
        <begin position="42"/>
        <end position="69"/>
    </location>
</feature>
<feature type="compositionally biased region" description="Gly residues" evidence="5">
    <location>
        <begin position="202"/>
        <end position="212"/>
    </location>
</feature>
<keyword evidence="6" id="KW-0812">Transmembrane</keyword>
<keyword evidence="6" id="KW-1133">Transmembrane helix</keyword>
<evidence type="ECO:0000256" key="2">
    <source>
        <dbReference type="ARBA" id="ARBA00022630"/>
    </source>
</evidence>
<dbReference type="PRINTS" id="PR00420">
    <property type="entry name" value="RNGMNOXGNASE"/>
</dbReference>
<reference evidence="7 8" key="1">
    <citation type="submission" date="2017-03" db="EMBL/GenBank/DDBJ databases">
        <title>WGS assembly of Porphyra umbilicalis.</title>
        <authorList>
            <person name="Brawley S.H."/>
            <person name="Blouin N.A."/>
            <person name="Ficko-Blean E."/>
            <person name="Wheeler G.L."/>
            <person name="Lohr M."/>
            <person name="Goodson H.V."/>
            <person name="Jenkins J.W."/>
            <person name="Blaby-Haas C.E."/>
            <person name="Helliwell K.E."/>
            <person name="Chan C."/>
            <person name="Marriage T."/>
            <person name="Bhattacharya D."/>
            <person name="Klein A.S."/>
            <person name="Badis Y."/>
            <person name="Brodie J."/>
            <person name="Cao Y."/>
            <person name="Collen J."/>
            <person name="Dittami S.M."/>
            <person name="Gachon C.M."/>
            <person name="Green B.R."/>
            <person name="Karpowicz S."/>
            <person name="Kim J.W."/>
            <person name="Kudahl U."/>
            <person name="Lin S."/>
            <person name="Michel G."/>
            <person name="Mittag M."/>
            <person name="Olson B.J."/>
            <person name="Pangilinan J."/>
            <person name="Peng Y."/>
            <person name="Qiu H."/>
            <person name="Shu S."/>
            <person name="Singer J.T."/>
            <person name="Smith A.G."/>
            <person name="Sprecher B.N."/>
            <person name="Wagner V."/>
            <person name="Wang W."/>
            <person name="Wang Z.-Y."/>
            <person name="Yan J."/>
            <person name="Yarish C."/>
            <person name="Zoeuner-Riek S."/>
            <person name="Zhuang Y."/>
            <person name="Zou Y."/>
            <person name="Lindquist E.A."/>
            <person name="Grimwood J."/>
            <person name="Barry K."/>
            <person name="Rokhsar D.S."/>
            <person name="Schmutz J."/>
            <person name="Stiller J.W."/>
            <person name="Grossman A.R."/>
            <person name="Prochnik S.E."/>
        </authorList>
    </citation>
    <scope>NUCLEOTIDE SEQUENCE [LARGE SCALE GENOMIC DNA]</scope>
    <source>
        <strain evidence="7">4086291</strain>
    </source>
</reference>
<feature type="compositionally biased region" description="Low complexity" evidence="5">
    <location>
        <begin position="131"/>
        <end position="156"/>
    </location>
</feature>
<dbReference type="GO" id="GO:0070189">
    <property type="term" value="P:kynurenine metabolic process"/>
    <property type="evidence" value="ECO:0007669"/>
    <property type="project" value="TreeGrafter"/>
</dbReference>
<dbReference type="PANTHER" id="PTHR46028:SF2">
    <property type="entry name" value="KYNURENINE 3-MONOOXYGENASE"/>
    <property type="match status" value="1"/>
</dbReference>
<keyword evidence="4" id="KW-0560">Oxidoreductase</keyword>
<evidence type="ECO:0000313" key="8">
    <source>
        <dbReference type="Proteomes" id="UP000218209"/>
    </source>
</evidence>
<sequence length="659" mass="65747">MVVTVDLYSASGRCWGHTLVGGRPAPIAPSAEIGPATWVLRPRVRSRTPRGRARGRRPPRRRLPRRRRLVSPPRPPPLPAWAPPGLPGGRRAGDAVRPAGSVAPGGRRRSAAEHARRSPFVSARGSRRTVAMATPAAGGEAAEPMTAAASAADGSGTPPPTRRPAAVVIGGGPAGALAALHLARGGYSPVTVVEQRRVPDAAGGGGGGGGGSPPRPPPPTRRSYNILLNERGLRALADFPGLLATVAAVGVAVGGACRYMSSGPRCRRVGVEGRGGGLAGLSIDRGALVGALARYAAEVAPPGVVGGIDWAMGVRVDDVDWDGRQVVGEVVGGGGDGSGGGGGERVTYPYDLLVVAQGVYSPVRDAAVARGFLTYTGTANEAEYKVAALGNPHGWHPAVSLLAPPWADAAGDPAVRAVVVTTAGGWSRRLTTADAVARLFTDRFPEVWGPGNPPPPAVVDDLLAQPVSVGGVTGVASRYDLASGTAVLVGDCAASCWPSLGQGCNAALAGVAVLGGALFPAVPRGSPVAAASVAGQSPPPPPPPPPADAVAGRLAAFTAAFKPDADAAGVLSARGMGGNAGVMTRAAMARLAAVGVASKVLGTPPPALSEVGNADVPYATVLRRWRAEDAVVDGVVAAAAVGAAAVVVALLVPRLGLGG</sequence>
<dbReference type="OrthoDB" id="10053569at2759"/>
<dbReference type="EMBL" id="KV919068">
    <property type="protein sequence ID" value="OSX72344.1"/>
    <property type="molecule type" value="Genomic_DNA"/>
</dbReference>
<comment type="cofactor">
    <cofactor evidence="1">
        <name>FAD</name>
        <dbReference type="ChEBI" id="CHEBI:57692"/>
    </cofactor>
</comment>
<feature type="region of interest" description="Disordered" evidence="5">
    <location>
        <begin position="41"/>
        <end position="165"/>
    </location>
</feature>
<evidence type="ECO:0000256" key="1">
    <source>
        <dbReference type="ARBA" id="ARBA00001974"/>
    </source>
</evidence>
<protein>
    <recommendedName>
        <fullName evidence="9">FAD-binding domain-containing protein</fullName>
    </recommendedName>
</protein>
<dbReference type="GO" id="GO:0004502">
    <property type="term" value="F:kynurenine 3-monooxygenase activity"/>
    <property type="evidence" value="ECO:0007669"/>
    <property type="project" value="TreeGrafter"/>
</dbReference>
<organism evidence="7 8">
    <name type="scientific">Porphyra umbilicalis</name>
    <name type="common">Purple laver</name>
    <name type="synonym">Red alga</name>
    <dbReference type="NCBI Taxonomy" id="2786"/>
    <lineage>
        <taxon>Eukaryota</taxon>
        <taxon>Rhodophyta</taxon>
        <taxon>Bangiophyceae</taxon>
        <taxon>Bangiales</taxon>
        <taxon>Bangiaceae</taxon>
        <taxon>Porphyra</taxon>
    </lineage>
</organism>
<keyword evidence="8" id="KW-1185">Reference proteome</keyword>
<dbReference type="Proteomes" id="UP000218209">
    <property type="component" value="Unassembled WGS sequence"/>
</dbReference>
<name>A0A1X6NUN3_PORUM</name>
<dbReference type="SUPFAM" id="SSF51905">
    <property type="entry name" value="FAD/NAD(P)-binding domain"/>
    <property type="match status" value="1"/>
</dbReference>
<accession>A0A1X6NUN3</accession>
<gene>
    <name evidence="7" type="ORF">BU14_0445s0026</name>
</gene>
<evidence type="ECO:0008006" key="9">
    <source>
        <dbReference type="Google" id="ProtNLM"/>
    </source>
</evidence>
<feature type="transmembrane region" description="Helical" evidence="6">
    <location>
        <begin position="630"/>
        <end position="652"/>
    </location>
</feature>
<keyword evidence="6" id="KW-0472">Membrane</keyword>
<feature type="compositionally biased region" description="Pro residues" evidence="5">
    <location>
        <begin position="72"/>
        <end position="86"/>
    </location>
</feature>
<feature type="region of interest" description="Disordered" evidence="5">
    <location>
        <begin position="198"/>
        <end position="222"/>
    </location>
</feature>
<evidence type="ECO:0000256" key="5">
    <source>
        <dbReference type="SAM" id="MobiDB-lite"/>
    </source>
</evidence>
<dbReference type="Gene3D" id="3.50.50.60">
    <property type="entry name" value="FAD/NAD(P)-binding domain"/>
    <property type="match status" value="1"/>
</dbReference>
<dbReference type="AlphaFoldDB" id="A0A1X6NUN3"/>
<evidence type="ECO:0000256" key="3">
    <source>
        <dbReference type="ARBA" id="ARBA00022827"/>
    </source>
</evidence>
<proteinExistence type="predicted"/>
<evidence type="ECO:0000313" key="7">
    <source>
        <dbReference type="EMBL" id="OSX72344.1"/>
    </source>
</evidence>
<keyword evidence="2" id="KW-0285">Flavoprotein</keyword>
<evidence type="ECO:0000256" key="4">
    <source>
        <dbReference type="ARBA" id="ARBA00023002"/>
    </source>
</evidence>